<evidence type="ECO:0000313" key="6">
    <source>
        <dbReference type="Proteomes" id="UP001187192"/>
    </source>
</evidence>
<dbReference type="AlphaFoldDB" id="A0AA87Z1G1"/>
<sequence>MDLALRQHFPTRGLRIEGRLIPYSLLLAKTGDGGKGKAGISASAPTSRAGPTAAAARTPSDPPEARRASEAEGARKEAKDTRRKAENDLAAAHSEHSKYLQVALPAAFDEARQQAVKDYLQSDDFNSRLFST</sequence>
<evidence type="ECO:0000313" key="3">
    <source>
        <dbReference type="EMBL" id="GMN28131.1"/>
    </source>
</evidence>
<evidence type="ECO:0000313" key="2">
    <source>
        <dbReference type="EMBL" id="GMN28109.1"/>
    </source>
</evidence>
<dbReference type="EMBL" id="BTGU01007111">
    <property type="protein sequence ID" value="GMN28173.1"/>
    <property type="molecule type" value="Genomic_DNA"/>
</dbReference>
<feature type="compositionally biased region" description="Low complexity" evidence="1">
    <location>
        <begin position="38"/>
        <end position="59"/>
    </location>
</feature>
<reference evidence="2" key="1">
    <citation type="submission" date="2023-07" db="EMBL/GenBank/DDBJ databases">
        <title>draft genome sequence of fig (Ficus carica).</title>
        <authorList>
            <person name="Takahashi T."/>
            <person name="Nishimura K."/>
        </authorList>
    </citation>
    <scope>NUCLEOTIDE SEQUENCE</scope>
</reference>
<dbReference type="EMBL" id="BTGU01007110">
    <property type="protein sequence ID" value="GMN28153.1"/>
    <property type="molecule type" value="Genomic_DNA"/>
</dbReference>
<dbReference type="EMBL" id="BTGU01007108">
    <property type="protein sequence ID" value="GMN28109.1"/>
    <property type="molecule type" value="Genomic_DNA"/>
</dbReference>
<evidence type="ECO:0000313" key="5">
    <source>
        <dbReference type="EMBL" id="GMN28173.1"/>
    </source>
</evidence>
<name>A0AA87Z1G1_FICCA</name>
<feature type="region of interest" description="Disordered" evidence="1">
    <location>
        <begin position="32"/>
        <end position="96"/>
    </location>
</feature>
<dbReference type="Proteomes" id="UP001187192">
    <property type="component" value="Unassembled WGS sequence"/>
</dbReference>
<evidence type="ECO:0000256" key="1">
    <source>
        <dbReference type="SAM" id="MobiDB-lite"/>
    </source>
</evidence>
<comment type="caution">
    <text evidence="2">The sequence shown here is derived from an EMBL/GenBank/DDBJ whole genome shotgun (WGS) entry which is preliminary data.</text>
</comment>
<keyword evidence="6" id="KW-1185">Reference proteome</keyword>
<organism evidence="2 6">
    <name type="scientific">Ficus carica</name>
    <name type="common">Common fig</name>
    <dbReference type="NCBI Taxonomy" id="3494"/>
    <lineage>
        <taxon>Eukaryota</taxon>
        <taxon>Viridiplantae</taxon>
        <taxon>Streptophyta</taxon>
        <taxon>Embryophyta</taxon>
        <taxon>Tracheophyta</taxon>
        <taxon>Spermatophyta</taxon>
        <taxon>Magnoliopsida</taxon>
        <taxon>eudicotyledons</taxon>
        <taxon>Gunneridae</taxon>
        <taxon>Pentapetalae</taxon>
        <taxon>rosids</taxon>
        <taxon>fabids</taxon>
        <taxon>Rosales</taxon>
        <taxon>Moraceae</taxon>
        <taxon>Ficeae</taxon>
        <taxon>Ficus</taxon>
    </lineage>
</organism>
<evidence type="ECO:0000313" key="4">
    <source>
        <dbReference type="EMBL" id="GMN28153.1"/>
    </source>
</evidence>
<protein>
    <submittedName>
        <fullName evidence="2">Uncharacterized protein</fullName>
    </submittedName>
</protein>
<accession>A0AA87Z1G1</accession>
<proteinExistence type="predicted"/>
<feature type="compositionally biased region" description="Basic and acidic residues" evidence="1">
    <location>
        <begin position="63"/>
        <end position="96"/>
    </location>
</feature>
<gene>
    <name evidence="2" type="ORF">TIFTF001_049421</name>
    <name evidence="3" type="ORF">TIFTF001_049424</name>
    <name evidence="4" type="ORF">TIFTF001_049429</name>
    <name evidence="5" type="ORF">TIFTF001_049432</name>
</gene>
<dbReference type="EMBL" id="BTGU01007109">
    <property type="protein sequence ID" value="GMN28131.1"/>
    <property type="molecule type" value="Genomic_DNA"/>
</dbReference>